<reference evidence="2 3" key="1">
    <citation type="submission" date="2018-12" db="EMBL/GenBank/DDBJ databases">
        <authorList>
            <person name="Li F."/>
        </authorList>
    </citation>
    <scope>NUCLEOTIDE SEQUENCE [LARGE SCALE GENOMIC DNA]</scope>
    <source>
        <strain evidence="2 3">8H24J-4-2</strain>
    </source>
</reference>
<feature type="compositionally biased region" description="Basic and acidic residues" evidence="1">
    <location>
        <begin position="54"/>
        <end position="63"/>
    </location>
</feature>
<feature type="compositionally biased region" description="Low complexity" evidence="1">
    <location>
        <begin position="75"/>
        <end position="85"/>
    </location>
</feature>
<evidence type="ECO:0000313" key="3">
    <source>
        <dbReference type="Proteomes" id="UP000288603"/>
    </source>
</evidence>
<protein>
    <submittedName>
        <fullName evidence="2">Uncharacterized protein</fullName>
    </submittedName>
</protein>
<dbReference type="AlphaFoldDB" id="A0A3S4B2S4"/>
<dbReference type="RefSeq" id="WP_128499068.1">
    <property type="nucleotide sequence ID" value="NZ_RZNC01000003.1"/>
</dbReference>
<feature type="compositionally biased region" description="Low complexity" evidence="1">
    <location>
        <begin position="44"/>
        <end position="53"/>
    </location>
</feature>
<dbReference type="EMBL" id="RZNC01000003">
    <property type="protein sequence ID" value="RWZ61580.1"/>
    <property type="molecule type" value="Genomic_DNA"/>
</dbReference>
<evidence type="ECO:0000256" key="1">
    <source>
        <dbReference type="SAM" id="MobiDB-lite"/>
    </source>
</evidence>
<evidence type="ECO:0000313" key="2">
    <source>
        <dbReference type="EMBL" id="RWZ61580.1"/>
    </source>
</evidence>
<organism evidence="2 3">
    <name type="scientific">Labedella populi</name>
    <dbReference type="NCBI Taxonomy" id="2498850"/>
    <lineage>
        <taxon>Bacteria</taxon>
        <taxon>Bacillati</taxon>
        <taxon>Actinomycetota</taxon>
        <taxon>Actinomycetes</taxon>
        <taxon>Micrococcales</taxon>
        <taxon>Microbacteriaceae</taxon>
        <taxon>Labedella</taxon>
    </lineage>
</organism>
<keyword evidence="3" id="KW-1185">Reference proteome</keyword>
<proteinExistence type="predicted"/>
<feature type="region of interest" description="Disordered" evidence="1">
    <location>
        <begin position="1"/>
        <end position="91"/>
    </location>
</feature>
<feature type="compositionally biased region" description="Gly residues" evidence="1">
    <location>
        <begin position="20"/>
        <end position="33"/>
    </location>
</feature>
<accession>A0A3S4B2S4</accession>
<sequence>MSHTNTPLPFEGDPVVESLGMGGGAGEPLGPGGDAIDIGEDTEIGAAGDGADAADGHTADEGRIPTSGNDEPTDAAAARQDSAAAETNGQP</sequence>
<comment type="caution">
    <text evidence="2">The sequence shown here is derived from an EMBL/GenBank/DDBJ whole genome shotgun (WGS) entry which is preliminary data.</text>
</comment>
<gene>
    <name evidence="2" type="ORF">ELQ92_11460</name>
</gene>
<name>A0A3S4B2S4_9MICO</name>
<dbReference type="Proteomes" id="UP000288603">
    <property type="component" value="Unassembled WGS sequence"/>
</dbReference>